<reference evidence="2 3" key="1">
    <citation type="journal article" date="2023" name="G3 (Bethesda)">
        <title>A chromosome-level genome assembly of Zasmidium syzygii isolated from banana leaves.</title>
        <authorList>
            <person name="van Westerhoven A.C."/>
            <person name="Mehrabi R."/>
            <person name="Talebi R."/>
            <person name="Steentjes M.B.F."/>
            <person name="Corcolon B."/>
            <person name="Chong P.A."/>
            <person name="Kema G.H.J."/>
            <person name="Seidl M.F."/>
        </authorList>
    </citation>
    <scope>NUCLEOTIDE SEQUENCE [LARGE SCALE GENOMIC DNA]</scope>
    <source>
        <strain evidence="2 3">P124</strain>
    </source>
</reference>
<dbReference type="EMBL" id="JAXOVC010000015">
    <property type="protein sequence ID" value="KAK4493680.1"/>
    <property type="molecule type" value="Genomic_DNA"/>
</dbReference>
<dbReference type="PANTHER" id="PTHR42791">
    <property type="entry name" value="GNAT FAMILY ACETYLTRANSFERASE"/>
    <property type="match status" value="1"/>
</dbReference>
<dbReference type="Gene3D" id="3.40.630.30">
    <property type="match status" value="1"/>
</dbReference>
<evidence type="ECO:0000313" key="3">
    <source>
        <dbReference type="Proteomes" id="UP001305779"/>
    </source>
</evidence>
<dbReference type="Proteomes" id="UP001305779">
    <property type="component" value="Unassembled WGS sequence"/>
</dbReference>
<dbReference type="CDD" id="cd04301">
    <property type="entry name" value="NAT_SF"/>
    <property type="match status" value="1"/>
</dbReference>
<comment type="caution">
    <text evidence="2">The sequence shown here is derived from an EMBL/GenBank/DDBJ whole genome shotgun (WGS) entry which is preliminary data.</text>
</comment>
<evidence type="ECO:0000313" key="2">
    <source>
        <dbReference type="EMBL" id="KAK4493680.1"/>
    </source>
</evidence>
<sequence length="208" mass="23440">MPVAITPATASDINDLTTLRRAAYATDALHALGLPTPMTPSQEEQYLNYQRSALEIRFTLPDHHYFKAVDLSTGRIVGFSCWNAPVKEEGEGPKMPELPAFVEKRVFDEIGERFKGAKGRIVDGREDYWYLQAMVVEPECQRQGIGDLLLKQGLRDLVDRDGRDCYLEASEAAARLYERNGFVAEEEIPIEVEGGTYTIRAMLRKAVR</sequence>
<dbReference type="Pfam" id="PF13508">
    <property type="entry name" value="Acetyltransf_7"/>
    <property type="match status" value="1"/>
</dbReference>
<gene>
    <name evidence="2" type="ORF">PRZ48_014865</name>
</gene>
<dbReference type="InterPro" id="IPR000182">
    <property type="entry name" value="GNAT_dom"/>
</dbReference>
<evidence type="ECO:0000259" key="1">
    <source>
        <dbReference type="PROSITE" id="PS51186"/>
    </source>
</evidence>
<dbReference type="SUPFAM" id="SSF55729">
    <property type="entry name" value="Acyl-CoA N-acyltransferases (Nat)"/>
    <property type="match status" value="1"/>
</dbReference>
<keyword evidence="3" id="KW-1185">Reference proteome</keyword>
<organism evidence="2 3">
    <name type="scientific">Zasmidium cellare</name>
    <name type="common">Wine cellar mold</name>
    <name type="synonym">Racodium cellare</name>
    <dbReference type="NCBI Taxonomy" id="395010"/>
    <lineage>
        <taxon>Eukaryota</taxon>
        <taxon>Fungi</taxon>
        <taxon>Dikarya</taxon>
        <taxon>Ascomycota</taxon>
        <taxon>Pezizomycotina</taxon>
        <taxon>Dothideomycetes</taxon>
        <taxon>Dothideomycetidae</taxon>
        <taxon>Mycosphaerellales</taxon>
        <taxon>Mycosphaerellaceae</taxon>
        <taxon>Zasmidium</taxon>
    </lineage>
</organism>
<feature type="domain" description="N-acetyltransferase" evidence="1">
    <location>
        <begin position="69"/>
        <end position="204"/>
    </location>
</feature>
<dbReference type="PROSITE" id="PS51186">
    <property type="entry name" value="GNAT"/>
    <property type="match status" value="1"/>
</dbReference>
<protein>
    <recommendedName>
        <fullName evidence="1">N-acetyltransferase domain-containing protein</fullName>
    </recommendedName>
</protein>
<proteinExistence type="predicted"/>
<dbReference type="PANTHER" id="PTHR42791:SF2">
    <property type="entry name" value="N-ACETYLTRANSFERASE DOMAIN-CONTAINING PROTEIN"/>
    <property type="match status" value="1"/>
</dbReference>
<dbReference type="InterPro" id="IPR052523">
    <property type="entry name" value="Trichothecene_AcTrans"/>
</dbReference>
<dbReference type="InterPro" id="IPR016181">
    <property type="entry name" value="Acyl_CoA_acyltransferase"/>
</dbReference>
<accession>A0ABR0DWX4</accession>
<name>A0ABR0DWX4_ZASCE</name>